<keyword evidence="7" id="KW-1185">Reference proteome</keyword>
<sequence length="450" mass="50261">MLQKIRQSIWREVRLHMHASRAYTDAQLRSSEQACTVADGAIARIDIAHLPANRPTEDYYAAAKCLSSEAFLFGVFDGHGGDACSRYISTRLFDYICRSSLKQHIVSNLPAKVNLQWYFTNGDLSDEIYRKIHMENIDRFLEEVMSDVTIKTMRRALEVSFSACDDDLSKNALSAENDELSKRFAGIVTAGSCAVTAHIRGPDLHVANLGDSAAVLGLRSQGVISAIPLSKLHCVDNSDEVHRIQTAHPPNEIRNLLLGGRLFGELFPLRAFGDARYKWSAAQQKKVLGVAGNFLPNGLNTPPYLSSLPEVLYRRLTPSDHFLILASDGLWDCLDADTVVQLVFDHTLGMQTLIPYKPFTGTRLSQIHEDLKQRLDGTSKKPLDENSATHLLRHALGGAGEVSTQYLRLIEMLQLPPGVARKYRDDITIIVIHFDEKYLQKMEIHEPPKG</sequence>
<dbReference type="OMA" id="DHNAWNP"/>
<dbReference type="InterPro" id="IPR036457">
    <property type="entry name" value="PPM-type-like_dom_sf"/>
</dbReference>
<dbReference type="Pfam" id="PF00481">
    <property type="entry name" value="PP2C"/>
    <property type="match status" value="1"/>
</dbReference>
<dbReference type="InterPro" id="IPR000222">
    <property type="entry name" value="PP2C_BS"/>
</dbReference>
<protein>
    <submittedName>
        <fullName evidence="8">PPM-type phosphatase domain-containing protein</fullName>
    </submittedName>
</protein>
<dbReference type="AlphaFoldDB" id="A0A0N5CWK9"/>
<dbReference type="GO" id="GO:0046872">
    <property type="term" value="F:metal ion binding"/>
    <property type="evidence" value="ECO:0007669"/>
    <property type="project" value="UniProtKB-KW"/>
</dbReference>
<dbReference type="SMART" id="SM00332">
    <property type="entry name" value="PP2Cc"/>
    <property type="match status" value="1"/>
</dbReference>
<reference evidence="6 7" key="2">
    <citation type="submission" date="2018-11" db="EMBL/GenBank/DDBJ databases">
        <authorList>
            <consortium name="Pathogen Informatics"/>
        </authorList>
    </citation>
    <scope>NUCLEOTIDE SEQUENCE [LARGE SCALE GENOMIC DNA]</scope>
</reference>
<dbReference type="EMBL" id="UYYF01004301">
    <property type="protein sequence ID" value="VDN01873.1"/>
    <property type="molecule type" value="Genomic_DNA"/>
</dbReference>
<evidence type="ECO:0000256" key="2">
    <source>
        <dbReference type="ARBA" id="ARBA00022801"/>
    </source>
</evidence>
<feature type="domain" description="PPM-type phosphatase" evidence="5">
    <location>
        <begin position="44"/>
        <end position="434"/>
    </location>
</feature>
<dbReference type="PANTHER" id="PTHR13832:SF792">
    <property type="entry name" value="GM14286P"/>
    <property type="match status" value="1"/>
</dbReference>
<dbReference type="GO" id="GO:0004741">
    <property type="term" value="F:[pyruvate dehydrogenase (acetyl-transferring)]-phosphatase activity"/>
    <property type="evidence" value="ECO:0007669"/>
    <property type="project" value="TreeGrafter"/>
</dbReference>
<dbReference type="STRING" id="103827.A0A0N5CWK9"/>
<evidence type="ECO:0000256" key="1">
    <source>
        <dbReference type="ARBA" id="ARBA00022723"/>
    </source>
</evidence>
<dbReference type="CDD" id="cd00143">
    <property type="entry name" value="PP2Cc"/>
    <property type="match status" value="1"/>
</dbReference>
<evidence type="ECO:0000313" key="7">
    <source>
        <dbReference type="Proteomes" id="UP000276776"/>
    </source>
</evidence>
<keyword evidence="2 4" id="KW-0378">Hydrolase</keyword>
<dbReference type="PROSITE" id="PS51746">
    <property type="entry name" value="PPM_2"/>
    <property type="match status" value="1"/>
</dbReference>
<accession>A0A0N5CWK9</accession>
<gene>
    <name evidence="6" type="ORF">TCLT_LOCUS4722</name>
</gene>
<evidence type="ECO:0000259" key="5">
    <source>
        <dbReference type="PROSITE" id="PS51746"/>
    </source>
</evidence>
<evidence type="ECO:0000313" key="6">
    <source>
        <dbReference type="EMBL" id="VDN01873.1"/>
    </source>
</evidence>
<evidence type="ECO:0000256" key="3">
    <source>
        <dbReference type="ARBA" id="ARBA00022912"/>
    </source>
</evidence>
<dbReference type="OrthoDB" id="420076at2759"/>
<name>A0A0N5CWK9_THECL</name>
<dbReference type="Proteomes" id="UP000276776">
    <property type="component" value="Unassembled WGS sequence"/>
</dbReference>
<reference evidence="8" key="1">
    <citation type="submission" date="2017-02" db="UniProtKB">
        <authorList>
            <consortium name="WormBaseParasite"/>
        </authorList>
    </citation>
    <scope>IDENTIFICATION</scope>
</reference>
<comment type="similarity">
    <text evidence="4">Belongs to the PP2C family.</text>
</comment>
<dbReference type="WBParaSite" id="TCLT_0000473301-mRNA-1">
    <property type="protein sequence ID" value="TCLT_0000473301-mRNA-1"/>
    <property type="gene ID" value="TCLT_0000473301"/>
</dbReference>
<dbReference type="PROSITE" id="PS01032">
    <property type="entry name" value="PPM_1"/>
    <property type="match status" value="1"/>
</dbReference>
<keyword evidence="3 4" id="KW-0904">Protein phosphatase</keyword>
<organism evidence="8">
    <name type="scientific">Thelazia callipaeda</name>
    <name type="common">Oriental eyeworm</name>
    <name type="synonym">Parasitic nematode</name>
    <dbReference type="NCBI Taxonomy" id="103827"/>
    <lineage>
        <taxon>Eukaryota</taxon>
        <taxon>Metazoa</taxon>
        <taxon>Ecdysozoa</taxon>
        <taxon>Nematoda</taxon>
        <taxon>Chromadorea</taxon>
        <taxon>Rhabditida</taxon>
        <taxon>Spirurina</taxon>
        <taxon>Spiruromorpha</taxon>
        <taxon>Thelazioidea</taxon>
        <taxon>Thelaziidae</taxon>
        <taxon>Thelazia</taxon>
    </lineage>
</organism>
<dbReference type="SUPFAM" id="SSF81606">
    <property type="entry name" value="PP2C-like"/>
    <property type="match status" value="1"/>
</dbReference>
<evidence type="ECO:0000313" key="8">
    <source>
        <dbReference type="WBParaSite" id="TCLT_0000473301-mRNA-1"/>
    </source>
</evidence>
<dbReference type="PANTHER" id="PTHR13832">
    <property type="entry name" value="PROTEIN PHOSPHATASE 2C"/>
    <property type="match status" value="1"/>
</dbReference>
<evidence type="ECO:0000256" key="4">
    <source>
        <dbReference type="RuleBase" id="RU003465"/>
    </source>
</evidence>
<keyword evidence="1" id="KW-0479">Metal-binding</keyword>
<dbReference type="InterPro" id="IPR001932">
    <property type="entry name" value="PPM-type_phosphatase-like_dom"/>
</dbReference>
<dbReference type="InterPro" id="IPR015655">
    <property type="entry name" value="PP2C"/>
</dbReference>
<proteinExistence type="inferred from homology"/>
<dbReference type="Gene3D" id="3.60.40.10">
    <property type="entry name" value="PPM-type phosphatase domain"/>
    <property type="match status" value="1"/>
</dbReference>
<dbReference type="GO" id="GO:0005739">
    <property type="term" value="C:mitochondrion"/>
    <property type="evidence" value="ECO:0007669"/>
    <property type="project" value="TreeGrafter"/>
</dbReference>